<evidence type="ECO:0000256" key="2">
    <source>
        <dbReference type="ARBA" id="ARBA00023125"/>
    </source>
</evidence>
<keyword evidence="2" id="KW-0238">DNA-binding</keyword>
<feature type="domain" description="HTH araC/xylS-type" evidence="4">
    <location>
        <begin position="203"/>
        <end position="301"/>
    </location>
</feature>
<evidence type="ECO:0000256" key="1">
    <source>
        <dbReference type="ARBA" id="ARBA00023015"/>
    </source>
</evidence>
<accession>A0A839TSN9</accession>
<dbReference type="PROSITE" id="PS00041">
    <property type="entry name" value="HTH_ARAC_FAMILY_1"/>
    <property type="match status" value="1"/>
</dbReference>
<evidence type="ECO:0000313" key="5">
    <source>
        <dbReference type="EMBL" id="MBB3128670.1"/>
    </source>
</evidence>
<dbReference type="InterPro" id="IPR009057">
    <property type="entry name" value="Homeodomain-like_sf"/>
</dbReference>
<dbReference type="EMBL" id="JACHXJ010000002">
    <property type="protein sequence ID" value="MBB3128670.1"/>
    <property type="molecule type" value="Genomic_DNA"/>
</dbReference>
<organism evidence="5 6">
    <name type="scientific">Paenibacillus rhizosphaerae</name>
    <dbReference type="NCBI Taxonomy" id="297318"/>
    <lineage>
        <taxon>Bacteria</taxon>
        <taxon>Bacillati</taxon>
        <taxon>Bacillota</taxon>
        <taxon>Bacilli</taxon>
        <taxon>Bacillales</taxon>
        <taxon>Paenibacillaceae</taxon>
        <taxon>Paenibacillus</taxon>
    </lineage>
</organism>
<evidence type="ECO:0000256" key="3">
    <source>
        <dbReference type="ARBA" id="ARBA00023163"/>
    </source>
</evidence>
<sequence length="301" mass="34869">MTLKSDGMVWSWLDSKARYMSNSKPVLDSQHLGWKYIHFSKWEKVGPQEGYIEAMPNYLITMHTSPQPIKTLSRFDGCDYERVMKTGEANCFVPGNFDYFRWEKVEASYSCILLSPSLVHDVACQLDMTFKCQDELTNKLSIYDSKLVQLSQWLMDEVNGNGARGKLYIESLSNLMAQHLLEIIANPSKQPYISRNLTDRQISRVIEYMHVHYDRDISLEELAKVVNFSQTQLNRMFKQSTGLSPYQYFIHLRIDKAKTLIKSREFTIGEIAVMLGFVDQSHLNRHFKKITGLSPGEYMSS</sequence>
<dbReference type="InterPro" id="IPR018062">
    <property type="entry name" value="HTH_AraC-typ_CS"/>
</dbReference>
<dbReference type="PANTHER" id="PTHR46796:SF6">
    <property type="entry name" value="ARAC SUBFAMILY"/>
    <property type="match status" value="1"/>
</dbReference>
<evidence type="ECO:0000313" key="6">
    <source>
        <dbReference type="Proteomes" id="UP000517523"/>
    </source>
</evidence>
<dbReference type="Pfam" id="PF12833">
    <property type="entry name" value="HTH_18"/>
    <property type="match status" value="1"/>
</dbReference>
<dbReference type="InterPro" id="IPR018060">
    <property type="entry name" value="HTH_AraC"/>
</dbReference>
<evidence type="ECO:0000259" key="4">
    <source>
        <dbReference type="PROSITE" id="PS01124"/>
    </source>
</evidence>
<gene>
    <name evidence="5" type="ORF">FHS19_003324</name>
</gene>
<dbReference type="PANTHER" id="PTHR46796">
    <property type="entry name" value="HTH-TYPE TRANSCRIPTIONAL ACTIVATOR RHAS-RELATED"/>
    <property type="match status" value="1"/>
</dbReference>
<dbReference type="SUPFAM" id="SSF46689">
    <property type="entry name" value="Homeodomain-like"/>
    <property type="match status" value="2"/>
</dbReference>
<keyword evidence="3" id="KW-0804">Transcription</keyword>
<name>A0A839TSN9_9BACL</name>
<dbReference type="Proteomes" id="UP000517523">
    <property type="component" value="Unassembled WGS sequence"/>
</dbReference>
<dbReference type="AlphaFoldDB" id="A0A839TSN9"/>
<reference evidence="5 6" key="1">
    <citation type="submission" date="2020-08" db="EMBL/GenBank/DDBJ databases">
        <title>Genomic Encyclopedia of Type Strains, Phase III (KMG-III): the genomes of soil and plant-associated and newly described type strains.</title>
        <authorList>
            <person name="Whitman W."/>
        </authorList>
    </citation>
    <scope>NUCLEOTIDE SEQUENCE [LARGE SCALE GENOMIC DNA]</scope>
    <source>
        <strain evidence="5 6">CECT 5831</strain>
    </source>
</reference>
<protein>
    <submittedName>
        <fullName evidence="5">AraC family transcriptional regulator</fullName>
    </submittedName>
</protein>
<dbReference type="GO" id="GO:0003700">
    <property type="term" value="F:DNA-binding transcription factor activity"/>
    <property type="evidence" value="ECO:0007669"/>
    <property type="project" value="InterPro"/>
</dbReference>
<dbReference type="RefSeq" id="WP_204797535.1">
    <property type="nucleotide sequence ID" value="NZ_JACHXJ010000002.1"/>
</dbReference>
<dbReference type="PROSITE" id="PS01124">
    <property type="entry name" value="HTH_ARAC_FAMILY_2"/>
    <property type="match status" value="1"/>
</dbReference>
<keyword evidence="1" id="KW-0805">Transcription regulation</keyword>
<proteinExistence type="predicted"/>
<dbReference type="InterPro" id="IPR050204">
    <property type="entry name" value="AraC_XylS_family_regulators"/>
</dbReference>
<dbReference type="SMART" id="SM00342">
    <property type="entry name" value="HTH_ARAC"/>
    <property type="match status" value="1"/>
</dbReference>
<comment type="caution">
    <text evidence="5">The sequence shown here is derived from an EMBL/GenBank/DDBJ whole genome shotgun (WGS) entry which is preliminary data.</text>
</comment>
<dbReference type="Gene3D" id="1.10.10.60">
    <property type="entry name" value="Homeodomain-like"/>
    <property type="match status" value="2"/>
</dbReference>
<dbReference type="GO" id="GO:0043565">
    <property type="term" value="F:sequence-specific DNA binding"/>
    <property type="evidence" value="ECO:0007669"/>
    <property type="project" value="InterPro"/>
</dbReference>